<dbReference type="PANTHER" id="PTHR30250:SF11">
    <property type="entry name" value="O-ANTIGEN TRANSPORTER-RELATED"/>
    <property type="match status" value="1"/>
</dbReference>
<dbReference type="GO" id="GO:0005886">
    <property type="term" value="C:plasma membrane"/>
    <property type="evidence" value="ECO:0007669"/>
    <property type="project" value="UniProtKB-SubCell"/>
</dbReference>
<feature type="transmembrane region" description="Helical" evidence="6">
    <location>
        <begin position="118"/>
        <end position="137"/>
    </location>
</feature>
<proteinExistence type="predicted"/>
<protein>
    <recommendedName>
        <fullName evidence="8">Polysaccharide biosynthesis protein C-terminal domain-containing protein</fullName>
    </recommendedName>
</protein>
<feature type="transmembrane region" description="Helical" evidence="6">
    <location>
        <begin position="384"/>
        <end position="401"/>
    </location>
</feature>
<feature type="transmembrane region" description="Helical" evidence="6">
    <location>
        <begin position="330"/>
        <end position="352"/>
    </location>
</feature>
<comment type="subcellular location">
    <subcellularLocation>
        <location evidence="1">Cell membrane</location>
        <topology evidence="1">Multi-pass membrane protein</topology>
    </subcellularLocation>
</comment>
<evidence type="ECO:0000256" key="3">
    <source>
        <dbReference type="ARBA" id="ARBA00022692"/>
    </source>
</evidence>
<evidence type="ECO:0000256" key="4">
    <source>
        <dbReference type="ARBA" id="ARBA00022989"/>
    </source>
</evidence>
<feature type="transmembrane region" description="Helical" evidence="6">
    <location>
        <begin position="359"/>
        <end position="378"/>
    </location>
</feature>
<feature type="transmembrane region" description="Helical" evidence="6">
    <location>
        <begin position="45"/>
        <end position="64"/>
    </location>
</feature>
<evidence type="ECO:0000256" key="1">
    <source>
        <dbReference type="ARBA" id="ARBA00004651"/>
    </source>
</evidence>
<dbReference type="InterPro" id="IPR050833">
    <property type="entry name" value="Poly_Biosynth_Transport"/>
</dbReference>
<keyword evidence="3 6" id="KW-0812">Transmembrane</keyword>
<evidence type="ECO:0000256" key="6">
    <source>
        <dbReference type="SAM" id="Phobius"/>
    </source>
</evidence>
<sequence length="404" mass="46011">MNKKIKDIFIKNFTNLSLNQGINILIAIVVTPILFQNLGSSQFGLVNLAFSIFMLISIVVSYGYHLNGPKRISLINNIDHERDLISELISLRFFIAVIVSLLIVLITFLTSLFNNYELIILCSIPILFSEAIHPIFYLQGKNNLSVLAILNAFSKLIYLGLIVISIKNPDDAFKVNLFYGAAILFVYLLYWIKFFHSNKIQFVCSGIKKITIRLKENFEFFFSSIAGHISIHSGLIILKLFTDNKELGKFALANRVAVLLRMIPVFIIQSVLQNSSIINKNNSSDLNKYLNYYYSRGLFITFIIGLIFTLFSKWIIILFSGEEIIYSNQILSLLSFIPFLAMLNFKNILLILVNEKKRILNKATWVSALFMISIATVLSYYYKGLGLAIALLISEFISFIVHSI</sequence>
<dbReference type="InterPro" id="IPR002797">
    <property type="entry name" value="Polysacc_synth"/>
</dbReference>
<feature type="transmembrane region" description="Helical" evidence="6">
    <location>
        <begin position="218"/>
        <end position="238"/>
    </location>
</feature>
<feature type="transmembrane region" description="Helical" evidence="6">
    <location>
        <begin position="91"/>
        <end position="112"/>
    </location>
</feature>
<dbReference type="EMBL" id="UINC01011540">
    <property type="protein sequence ID" value="SVA50874.1"/>
    <property type="molecule type" value="Genomic_DNA"/>
</dbReference>
<feature type="transmembrane region" description="Helical" evidence="6">
    <location>
        <begin position="293"/>
        <end position="318"/>
    </location>
</feature>
<feature type="transmembrane region" description="Helical" evidence="6">
    <location>
        <begin position="250"/>
        <end position="272"/>
    </location>
</feature>
<gene>
    <name evidence="7" type="ORF">METZ01_LOCUS103728</name>
</gene>
<evidence type="ECO:0008006" key="8">
    <source>
        <dbReference type="Google" id="ProtNLM"/>
    </source>
</evidence>
<dbReference type="AlphaFoldDB" id="A0A381WEH8"/>
<keyword evidence="5 6" id="KW-0472">Membrane</keyword>
<feature type="transmembrane region" description="Helical" evidence="6">
    <location>
        <begin position="144"/>
        <end position="166"/>
    </location>
</feature>
<evidence type="ECO:0000256" key="5">
    <source>
        <dbReference type="ARBA" id="ARBA00023136"/>
    </source>
</evidence>
<evidence type="ECO:0000256" key="2">
    <source>
        <dbReference type="ARBA" id="ARBA00022475"/>
    </source>
</evidence>
<dbReference type="PANTHER" id="PTHR30250">
    <property type="entry name" value="PST FAMILY PREDICTED COLANIC ACID TRANSPORTER"/>
    <property type="match status" value="1"/>
</dbReference>
<dbReference type="Pfam" id="PF01943">
    <property type="entry name" value="Polysacc_synt"/>
    <property type="match status" value="1"/>
</dbReference>
<feature type="transmembrane region" description="Helical" evidence="6">
    <location>
        <begin position="172"/>
        <end position="192"/>
    </location>
</feature>
<reference evidence="7" key="1">
    <citation type="submission" date="2018-05" db="EMBL/GenBank/DDBJ databases">
        <authorList>
            <person name="Lanie J.A."/>
            <person name="Ng W.-L."/>
            <person name="Kazmierczak K.M."/>
            <person name="Andrzejewski T.M."/>
            <person name="Davidsen T.M."/>
            <person name="Wayne K.J."/>
            <person name="Tettelin H."/>
            <person name="Glass J.I."/>
            <person name="Rusch D."/>
            <person name="Podicherti R."/>
            <person name="Tsui H.-C.T."/>
            <person name="Winkler M.E."/>
        </authorList>
    </citation>
    <scope>NUCLEOTIDE SEQUENCE</scope>
</reference>
<feature type="non-terminal residue" evidence="7">
    <location>
        <position position="404"/>
    </location>
</feature>
<name>A0A381WEH8_9ZZZZ</name>
<keyword evidence="2" id="KW-1003">Cell membrane</keyword>
<organism evidence="7">
    <name type="scientific">marine metagenome</name>
    <dbReference type="NCBI Taxonomy" id="408172"/>
    <lineage>
        <taxon>unclassified sequences</taxon>
        <taxon>metagenomes</taxon>
        <taxon>ecological metagenomes</taxon>
    </lineage>
</organism>
<evidence type="ECO:0000313" key="7">
    <source>
        <dbReference type="EMBL" id="SVA50874.1"/>
    </source>
</evidence>
<accession>A0A381WEH8</accession>
<feature type="transmembrane region" description="Helical" evidence="6">
    <location>
        <begin position="21"/>
        <end position="39"/>
    </location>
</feature>
<keyword evidence="4 6" id="KW-1133">Transmembrane helix</keyword>